<dbReference type="EMBL" id="JAAMYB010000001">
    <property type="protein sequence ID" value="MCD3193913.1"/>
    <property type="molecule type" value="Genomic_DNA"/>
</dbReference>
<dbReference type="InterPro" id="IPR044051">
    <property type="entry name" value="Prophage_tail_N"/>
</dbReference>
<dbReference type="Pfam" id="PF06605">
    <property type="entry name" value="Prophage_tail"/>
    <property type="match status" value="1"/>
</dbReference>
<dbReference type="InterPro" id="IPR007119">
    <property type="entry name" value="Phage_tail_spike_N"/>
</dbReference>
<dbReference type="InterPro" id="IPR010572">
    <property type="entry name" value="Tail_dom"/>
</dbReference>
<protein>
    <recommendedName>
        <fullName evidence="5">Phage minor structural protein</fullName>
    </recommendedName>
</protein>
<reference evidence="3" key="2">
    <citation type="journal article" date="2021" name="Microorganisms">
        <title>Extensive Genome Exploration of Clostridium botulinum Group III Field Strains.</title>
        <authorList>
            <person name="Fillo S."/>
            <person name="Giordani F."/>
            <person name="Tonon E."/>
            <person name="Drigo I."/>
            <person name="Anselmo A."/>
            <person name="Fortunato A."/>
            <person name="Lista F."/>
            <person name="Bano L."/>
        </authorList>
    </citation>
    <scope>NUCLEOTIDE SEQUENCE</scope>
    <source>
        <strain evidence="3">IZSVe-TV_9877_3_12</strain>
    </source>
</reference>
<sequence>MICIYDKKTTKGNFETNGLGVLDEVISCFITEELNGDYELELEYSAKGRKSKYLEEWNIIKADGQLFRIYRVEKISKEIKTIKVWAKHIFYDLVYYFIEDSRAVNCSIKTAMEKALPGDVSTIYKVDSDIILANTIYFVQTNPVEAMFGIIKRWKCGEIKRDNFDIKILKQIGKDSGVLISQGKNILGLKFNSDTKDVVTKLYPVGYNGIKLTEKYINVPNWNSDKYPPFPIVKKIQFKEAEDEVTLRAMAKESIKTIGLSKVNIEVDFIELSKTKEYENYKHLQKVNVGDRVIVRYKDFDIYIKVPVIKIRKDVLRGLNAKVELGQPKDNILNKMDTSEIKTTVDELGNKVAETLTSMLYYANPVEFIVGTSKIQPVYLGISAVASTNLSMNLSLYCIANEECTLTIQIQLDGEDITFTPKQKLLKGDNVVGIPIGIPQVKCGAHYLGIFLCVDTGSLKIPIFNLQCMVDGRNLQGGLSAEPPHAEVKEYQPLVNINGLYFEKLQVVNQIITFKEPIPVIFGEDMILNNNLFRDKEITTNYNISFK</sequence>
<evidence type="ECO:0008006" key="5">
    <source>
        <dbReference type="Google" id="ProtNLM"/>
    </source>
</evidence>
<feature type="domain" description="Tail spike" evidence="1">
    <location>
        <begin position="91"/>
        <end position="332"/>
    </location>
</feature>
<gene>
    <name evidence="3" type="ORF">G8S53_01260</name>
</gene>
<name>A0A9Q3V8J1_CLOBO</name>
<dbReference type="AlphaFoldDB" id="A0A9Q3V8J1"/>
<dbReference type="Proteomes" id="UP000813637">
    <property type="component" value="Unassembled WGS sequence"/>
</dbReference>
<feature type="domain" description="Prophage endopeptidase tail N-terminal" evidence="2">
    <location>
        <begin position="17"/>
        <end position="88"/>
    </location>
</feature>
<evidence type="ECO:0000259" key="2">
    <source>
        <dbReference type="Pfam" id="PF18994"/>
    </source>
</evidence>
<reference evidence="3" key="1">
    <citation type="submission" date="2020-02" db="EMBL/GenBank/DDBJ databases">
        <authorList>
            <person name="Fillo S."/>
            <person name="Giordani F."/>
            <person name="Tonon E."/>
            <person name="Drigo I."/>
            <person name="Anselmo A."/>
            <person name="Fortunato A."/>
            <person name="Bano L."/>
            <person name="Lista F."/>
        </authorList>
    </citation>
    <scope>NUCLEOTIDE SEQUENCE</scope>
    <source>
        <strain evidence="3">IZSVe-TV_9877_3_12</strain>
    </source>
</reference>
<accession>A0A9Q3V8J1</accession>
<dbReference type="Pfam" id="PF18994">
    <property type="entry name" value="Prophage_tailD1"/>
    <property type="match status" value="1"/>
</dbReference>
<proteinExistence type="predicted"/>
<dbReference type="RefSeq" id="WP_198091062.1">
    <property type="nucleotide sequence ID" value="NZ_JAAMYB010000001.1"/>
</dbReference>
<organism evidence="3 4">
    <name type="scientific">Clostridium botulinum C</name>
    <dbReference type="NCBI Taxonomy" id="36828"/>
    <lineage>
        <taxon>Bacteria</taxon>
        <taxon>Bacillati</taxon>
        <taxon>Bacillota</taxon>
        <taxon>Clostridia</taxon>
        <taxon>Eubacteriales</taxon>
        <taxon>Clostridiaceae</taxon>
        <taxon>Clostridium</taxon>
    </lineage>
</organism>
<evidence type="ECO:0000313" key="4">
    <source>
        <dbReference type="Proteomes" id="UP000813637"/>
    </source>
</evidence>
<dbReference type="NCBIfam" id="TIGR01665">
    <property type="entry name" value="put_anti_recept"/>
    <property type="match status" value="1"/>
</dbReference>
<evidence type="ECO:0000259" key="1">
    <source>
        <dbReference type="Pfam" id="PF06605"/>
    </source>
</evidence>
<comment type="caution">
    <text evidence="3">The sequence shown here is derived from an EMBL/GenBank/DDBJ whole genome shotgun (WGS) entry which is preliminary data.</text>
</comment>
<evidence type="ECO:0000313" key="3">
    <source>
        <dbReference type="EMBL" id="MCD3193913.1"/>
    </source>
</evidence>